<dbReference type="InterPro" id="IPR001878">
    <property type="entry name" value="Znf_CCHC"/>
</dbReference>
<evidence type="ECO:0000256" key="2">
    <source>
        <dbReference type="ARBA" id="ARBA00022723"/>
    </source>
</evidence>
<dbReference type="Gene3D" id="4.10.60.10">
    <property type="entry name" value="Zinc finger, CCHC-type"/>
    <property type="match status" value="1"/>
</dbReference>
<evidence type="ECO:0000256" key="7">
    <source>
        <dbReference type="PROSITE-ProRule" id="PRU00047"/>
    </source>
</evidence>
<dbReference type="PANTHER" id="PTHR46543:SF1">
    <property type="entry name" value="ZINC FINGER CCHC DOMAIN-CONTAINING PROTEIN 7"/>
    <property type="match status" value="1"/>
</dbReference>
<protein>
    <recommendedName>
        <fullName evidence="9">CCHC-type domain-containing protein</fullName>
    </recommendedName>
</protein>
<evidence type="ECO:0000313" key="11">
    <source>
        <dbReference type="Proteomes" id="UP001633002"/>
    </source>
</evidence>
<comment type="caution">
    <text evidence="10">The sequence shown here is derived from an EMBL/GenBank/DDBJ whole genome shotgun (WGS) entry which is preliminary data.</text>
</comment>
<keyword evidence="11" id="KW-1185">Reference proteome</keyword>
<dbReference type="GO" id="GO:0005634">
    <property type="term" value="C:nucleus"/>
    <property type="evidence" value="ECO:0007669"/>
    <property type="project" value="UniProtKB-SubCell"/>
</dbReference>
<dbReference type="PANTHER" id="PTHR46543">
    <property type="entry name" value="ZINC FINGER CCHC DOMAIN-CONTAINING PROTEIN 7"/>
    <property type="match status" value="1"/>
</dbReference>
<keyword evidence="3" id="KW-0677">Repeat</keyword>
<evidence type="ECO:0000256" key="3">
    <source>
        <dbReference type="ARBA" id="ARBA00022737"/>
    </source>
</evidence>
<keyword evidence="4 7" id="KW-0863">Zinc-finger</keyword>
<comment type="subcellular location">
    <subcellularLocation>
        <location evidence="1">Nucleus</location>
    </subcellularLocation>
</comment>
<feature type="domain" description="CCHC-type" evidence="9">
    <location>
        <begin position="302"/>
        <end position="317"/>
    </location>
</feature>
<dbReference type="Proteomes" id="UP001633002">
    <property type="component" value="Unassembled WGS sequence"/>
</dbReference>
<reference evidence="10 11" key="1">
    <citation type="submission" date="2024-09" db="EMBL/GenBank/DDBJ databases">
        <title>Chromosome-scale assembly of Riccia sorocarpa.</title>
        <authorList>
            <person name="Paukszto L."/>
        </authorList>
    </citation>
    <scope>NUCLEOTIDE SEQUENCE [LARGE SCALE GENOMIC DNA]</scope>
    <source>
        <strain evidence="10">LP-2024</strain>
        <tissue evidence="10">Aerial parts of the thallus</tissue>
    </source>
</reference>
<evidence type="ECO:0000256" key="5">
    <source>
        <dbReference type="ARBA" id="ARBA00022833"/>
    </source>
</evidence>
<evidence type="ECO:0000259" key="9">
    <source>
        <dbReference type="PROSITE" id="PS50158"/>
    </source>
</evidence>
<name>A0ABD3GN38_9MARC</name>
<dbReference type="EMBL" id="JBJQOH010000007">
    <property type="protein sequence ID" value="KAL3680363.1"/>
    <property type="molecule type" value="Genomic_DNA"/>
</dbReference>
<feature type="compositionally biased region" description="Basic residues" evidence="8">
    <location>
        <begin position="125"/>
        <end position="139"/>
    </location>
</feature>
<keyword evidence="2" id="KW-0479">Metal-binding</keyword>
<evidence type="ECO:0000256" key="6">
    <source>
        <dbReference type="ARBA" id="ARBA00023242"/>
    </source>
</evidence>
<dbReference type="SUPFAM" id="SSF57756">
    <property type="entry name" value="Retrovirus zinc finger-like domains"/>
    <property type="match status" value="2"/>
</dbReference>
<dbReference type="Pfam" id="PF00098">
    <property type="entry name" value="zf-CCHC"/>
    <property type="match status" value="1"/>
</dbReference>
<dbReference type="SMART" id="SM00343">
    <property type="entry name" value="ZnF_C2HC"/>
    <property type="match status" value="3"/>
</dbReference>
<accession>A0ABD3GN38</accession>
<keyword evidence="5" id="KW-0862">Zinc</keyword>
<feature type="region of interest" description="Disordered" evidence="8">
    <location>
        <begin position="83"/>
        <end position="165"/>
    </location>
</feature>
<dbReference type="AlphaFoldDB" id="A0ABD3GN38"/>
<dbReference type="PROSITE" id="PS50158">
    <property type="entry name" value="ZF_CCHC"/>
    <property type="match status" value="1"/>
</dbReference>
<organism evidence="10 11">
    <name type="scientific">Riccia sorocarpa</name>
    <dbReference type="NCBI Taxonomy" id="122646"/>
    <lineage>
        <taxon>Eukaryota</taxon>
        <taxon>Viridiplantae</taxon>
        <taxon>Streptophyta</taxon>
        <taxon>Embryophyta</taxon>
        <taxon>Marchantiophyta</taxon>
        <taxon>Marchantiopsida</taxon>
        <taxon>Marchantiidae</taxon>
        <taxon>Marchantiales</taxon>
        <taxon>Ricciaceae</taxon>
        <taxon>Riccia</taxon>
    </lineage>
</organism>
<evidence type="ECO:0000256" key="1">
    <source>
        <dbReference type="ARBA" id="ARBA00004123"/>
    </source>
</evidence>
<evidence type="ECO:0000313" key="10">
    <source>
        <dbReference type="EMBL" id="KAL3680363.1"/>
    </source>
</evidence>
<proteinExistence type="predicted"/>
<evidence type="ECO:0000256" key="4">
    <source>
        <dbReference type="ARBA" id="ARBA00022771"/>
    </source>
</evidence>
<dbReference type="InterPro" id="IPR051644">
    <property type="entry name" value="TRAMP_AT-DNA-binding"/>
</dbReference>
<keyword evidence="6" id="KW-0539">Nucleus</keyword>
<sequence>MAQHGTKIRYLQFKGRSGTDPDVFLNEFKQIAVANREGTEPDYLRLFPALLKGRASRCMGLQCMVGPRSTITEVIATAEAYEVAKRTEQSKERRKPFKGRTSDSGSSESDHSSGSDTNSDDGKTRKPRKKTYRSKKKHSSNGDTSSEESAGSVPRTRKVKTREHADIDTLTKELADLKVQIATPKDKRRDPKAVRYNLWCANCHNSGHTKEDCRLPKSGQSYYVDEVTPAESEDYYTEGADGTVYHVSMGGNSNIPRFAPVRYNPPEYVGGKTYPSHGPPRHPPNPAITKVHGPVPPSEITCFRCQEKGHYANACPNAAKSPGYIPLCQNCGEPRHIAPHCAKPNRPKVNFVDLPSTSGTKKDVPVHLMTLDKSPAIPIATERSRPQTKVVRFDPRVLEVTTINTSGSESWPSDKE</sequence>
<gene>
    <name evidence="10" type="ORF">R1sor_023319</name>
</gene>
<evidence type="ECO:0000256" key="8">
    <source>
        <dbReference type="SAM" id="MobiDB-lite"/>
    </source>
</evidence>
<dbReference type="InterPro" id="IPR036875">
    <property type="entry name" value="Znf_CCHC_sf"/>
</dbReference>
<dbReference type="GO" id="GO:0008270">
    <property type="term" value="F:zinc ion binding"/>
    <property type="evidence" value="ECO:0007669"/>
    <property type="project" value="UniProtKB-KW"/>
</dbReference>